<dbReference type="InterPro" id="IPR035892">
    <property type="entry name" value="C2_domain_sf"/>
</dbReference>
<feature type="compositionally biased region" description="Pro residues" evidence="2">
    <location>
        <begin position="745"/>
        <end position="756"/>
    </location>
</feature>
<comment type="caution">
    <text evidence="4">The sequence shown here is derived from an EMBL/GenBank/DDBJ whole genome shotgun (WGS) entry which is preliminary data.</text>
</comment>
<feature type="domain" description="DUF3668" evidence="3">
    <location>
        <begin position="175"/>
        <end position="344"/>
    </location>
</feature>
<feature type="compositionally biased region" description="Polar residues" evidence="2">
    <location>
        <begin position="511"/>
        <end position="522"/>
    </location>
</feature>
<dbReference type="AlphaFoldDB" id="A0A1W0WVU4"/>
<evidence type="ECO:0000259" key="3">
    <source>
        <dbReference type="Pfam" id="PF12416"/>
    </source>
</evidence>
<dbReference type="Gene3D" id="2.60.40.150">
    <property type="entry name" value="C2 domain"/>
    <property type="match status" value="1"/>
</dbReference>
<dbReference type="PANTHER" id="PTHR21574">
    <property type="entry name" value="CENTROSOMAL PROTEIN OF 120 KDA"/>
    <property type="match status" value="1"/>
</dbReference>
<dbReference type="EMBL" id="MTYJ01000041">
    <property type="protein sequence ID" value="OQV19277.1"/>
    <property type="molecule type" value="Genomic_DNA"/>
</dbReference>
<feature type="compositionally biased region" description="Basic and acidic residues" evidence="2">
    <location>
        <begin position="398"/>
        <end position="418"/>
    </location>
</feature>
<dbReference type="PANTHER" id="PTHR21574:SF0">
    <property type="entry name" value="CENTROSOMAL PROTEIN OF 120 KDA"/>
    <property type="match status" value="1"/>
</dbReference>
<dbReference type="InterPro" id="IPR022136">
    <property type="entry name" value="DUF3668"/>
</dbReference>
<name>A0A1W0WVU4_HYPEX</name>
<feature type="coiled-coil region" evidence="1">
    <location>
        <begin position="828"/>
        <end position="867"/>
    </location>
</feature>
<keyword evidence="1" id="KW-0175">Coiled coil</keyword>
<evidence type="ECO:0000256" key="2">
    <source>
        <dbReference type="SAM" id="MobiDB-lite"/>
    </source>
</evidence>
<feature type="compositionally biased region" description="Basic and acidic residues" evidence="2">
    <location>
        <begin position="1045"/>
        <end position="1055"/>
    </location>
</feature>
<feature type="compositionally biased region" description="Polar residues" evidence="2">
    <location>
        <begin position="759"/>
        <end position="771"/>
    </location>
</feature>
<dbReference type="OrthoDB" id="332250at2759"/>
<protein>
    <submittedName>
        <fullName evidence="4">Centrosomal protein of 120 kDa</fullName>
    </submittedName>
</protein>
<evidence type="ECO:0000256" key="1">
    <source>
        <dbReference type="SAM" id="Coils"/>
    </source>
</evidence>
<feature type="compositionally biased region" description="Basic and acidic residues" evidence="2">
    <location>
        <begin position="524"/>
        <end position="539"/>
    </location>
</feature>
<organism evidence="4 5">
    <name type="scientific">Hypsibius exemplaris</name>
    <name type="common">Freshwater tardigrade</name>
    <dbReference type="NCBI Taxonomy" id="2072580"/>
    <lineage>
        <taxon>Eukaryota</taxon>
        <taxon>Metazoa</taxon>
        <taxon>Ecdysozoa</taxon>
        <taxon>Tardigrada</taxon>
        <taxon>Eutardigrada</taxon>
        <taxon>Parachela</taxon>
        <taxon>Hypsibioidea</taxon>
        <taxon>Hypsibiidae</taxon>
        <taxon>Hypsibius</taxon>
    </lineage>
</organism>
<dbReference type="Proteomes" id="UP000192578">
    <property type="component" value="Unassembled WGS sequence"/>
</dbReference>
<feature type="compositionally biased region" description="Basic residues" evidence="2">
    <location>
        <begin position="1100"/>
        <end position="1112"/>
    </location>
</feature>
<proteinExistence type="predicted"/>
<feature type="compositionally biased region" description="Acidic residues" evidence="2">
    <location>
        <begin position="1057"/>
        <end position="1072"/>
    </location>
</feature>
<gene>
    <name evidence="4" type="ORF">BV898_06699</name>
</gene>
<keyword evidence="5" id="KW-1185">Reference proteome</keyword>
<accession>A0A1W0WVU4</accession>
<feature type="region of interest" description="Disordered" evidence="2">
    <location>
        <begin position="736"/>
        <end position="771"/>
    </location>
</feature>
<feature type="compositionally biased region" description="Polar residues" evidence="2">
    <location>
        <begin position="1021"/>
        <end position="1044"/>
    </location>
</feature>
<feature type="region of interest" description="Disordered" evidence="2">
    <location>
        <begin position="1130"/>
        <end position="1161"/>
    </location>
</feature>
<feature type="region of interest" description="Disordered" evidence="2">
    <location>
        <begin position="511"/>
        <end position="550"/>
    </location>
</feature>
<evidence type="ECO:0000313" key="5">
    <source>
        <dbReference type="Proteomes" id="UP000192578"/>
    </source>
</evidence>
<dbReference type="GO" id="GO:0005813">
    <property type="term" value="C:centrosome"/>
    <property type="evidence" value="ECO:0007669"/>
    <property type="project" value="TreeGrafter"/>
</dbReference>
<sequence length="1212" mass="137239">MNVKRDSPYLLVVTVLTGRNFPAKPAESLRIDVRFDGQLLSSTPVPMVEDPVFDLDMAYRLTGAQLTKHKVQRTPIKIDVMKVNRKTKRAEKIGYRILDLRMQAVEIGKPRVTWFPLLGAQALRGKPEIHLGVCVDDDVEAQESARSLKEFTRSARNKEYWIQHQPTLVNNPDGNSHYQIGPSKDSTHVYLMSIIVGYASNIGKFFDYATKSPPDNPRGEFFFHYEVMGNHITSKPFSDFESADYSPERVSLCIRSHFNLLKEYFLHQKSLKVQLCQGDGNIVASADLLFQDLFAEHLTGIDDGPVVVEKELLLHPFPGNRFGIPETLDIPAEELPVVGVCLEMSVVQQINQSDFARTQTLESFWPVAAELKQLDRPTSARSSPKKREASAAAAGDLADLHRSRSVHNIDSRKEDHSADSGYYASLPRHFSGKSEYDRSSPPPPPTASLVSRYPEKMSNGEGDKLYPEKRSESGHGGFNEDEQYYWKDSRPLPLPPVISRPEAVPTKTRVQATASTQVSPESTVLRKDNQTETDPDMRPATRPKPQTINGFGPDRFFSATSTDSFGQPLPDATHRYVCTIYLYKIKINSPNYRYTVPVYLRYQYPFFGSAAQVLTRPAVEVPPKQEVILDNNCLTQFSFGCSETQLQTAFRTAPLCIEVWKNGGGNHDELIGQAKFRWDALLRSELTVIYDKDQPVDRQMHDACLEVVDLQTDKYPKLGELQVCLTLDDYGPVDRQTVETSSIRPAPPFETKPPPGSQRDATTTSKRSPPSTYVNLEEMEKTAAFELEVWKEREEKKFKAQLKKREDDTMRNIAEEWDRRTKQQKAYVDESIKKYNDLECQLRDLILENTQKEKALSERDRRITEAERFLQAEKTKFTDELESIKTKVFEEFTKRLSLEQSAQALLKGEIKQLCCQIDDLKQKKTEQDGVIARLQEAERQKPQQEREAQAEINRLQQEKTDLQCRLTSACESKEHYKQQLSLALTEAKSAQQRAEAEKDQRMREKETENATLRLQIAQLNGNGQRASQHNSQRSVSQKASSGRSYRNDENDKGSANDDCDDEGESCDEEEEEVTPRKHRLAMQFNLPEMRNGAGKGHGPTTKKGRSEKPHHHHHLAAINGHMPSSGMMAAFSGGSSSSGSGGRGDTEGRRHSDEDDAADGDPTEQLAQAMEERNLLLRTGVYQQRDTVIVELDKKILRLEAELRISHRAAKL</sequence>
<dbReference type="InterPro" id="IPR039893">
    <property type="entry name" value="CEP120-like"/>
</dbReference>
<feature type="region of interest" description="Disordered" evidence="2">
    <location>
        <begin position="375"/>
        <end position="482"/>
    </location>
</feature>
<dbReference type="GO" id="GO:1903724">
    <property type="term" value="P:positive regulation of centriole elongation"/>
    <property type="evidence" value="ECO:0007669"/>
    <property type="project" value="TreeGrafter"/>
</dbReference>
<feature type="region of interest" description="Disordered" evidence="2">
    <location>
        <begin position="1021"/>
        <end position="1112"/>
    </location>
</feature>
<feature type="compositionally biased region" description="Basic and acidic residues" evidence="2">
    <location>
        <begin position="1144"/>
        <end position="1153"/>
    </location>
</feature>
<evidence type="ECO:0000313" key="4">
    <source>
        <dbReference type="EMBL" id="OQV19277.1"/>
    </source>
</evidence>
<dbReference type="Pfam" id="PF12416">
    <property type="entry name" value="DUF3668"/>
    <property type="match status" value="1"/>
</dbReference>
<reference evidence="5" key="1">
    <citation type="submission" date="2017-01" db="EMBL/GenBank/DDBJ databases">
        <title>Comparative genomics of anhydrobiosis in the tardigrade Hypsibius dujardini.</title>
        <authorList>
            <person name="Yoshida Y."/>
            <person name="Koutsovoulos G."/>
            <person name="Laetsch D."/>
            <person name="Stevens L."/>
            <person name="Kumar S."/>
            <person name="Horikawa D."/>
            <person name="Ishino K."/>
            <person name="Komine S."/>
            <person name="Tomita M."/>
            <person name="Blaxter M."/>
            <person name="Arakawa K."/>
        </authorList>
    </citation>
    <scope>NUCLEOTIDE SEQUENCE [LARGE SCALE GENOMIC DNA]</scope>
    <source>
        <strain evidence="5">Z151</strain>
    </source>
</reference>
<feature type="compositionally biased region" description="Basic and acidic residues" evidence="2">
    <location>
        <begin position="461"/>
        <end position="473"/>
    </location>
</feature>